<accession>A0A0N0UWI4</accession>
<keyword evidence="2" id="KW-1185">Reference proteome</keyword>
<dbReference type="OrthoDB" id="2860966at2"/>
<proteinExistence type="predicted"/>
<dbReference type="AlphaFoldDB" id="A0A0N0UWI4"/>
<evidence type="ECO:0000313" key="2">
    <source>
        <dbReference type="Proteomes" id="UP000037977"/>
    </source>
</evidence>
<dbReference type="Proteomes" id="UP000037977">
    <property type="component" value="Unassembled WGS sequence"/>
</dbReference>
<dbReference type="STRING" id="33935.ADM90_18170"/>
<comment type="caution">
    <text evidence="1">The sequence shown here is derived from an EMBL/GenBank/DDBJ whole genome shotgun (WGS) entry which is preliminary data.</text>
</comment>
<sequence>MTGNIATIISKINRACDDLDFVSARVLIQTNLLKLSEAKYYRLLNTSSRVLIKHILASNNEQKEEAKLSRADLLTINKINEYCSNFDISMLKRTLKNSFELVQRPDVMPLLNNDAKIILDNMGALLGTRQIMN</sequence>
<evidence type="ECO:0000313" key="1">
    <source>
        <dbReference type="EMBL" id="KOY81084.1"/>
    </source>
</evidence>
<dbReference type="EMBL" id="LGCI01000010">
    <property type="protein sequence ID" value="KOY81084.1"/>
    <property type="molecule type" value="Genomic_DNA"/>
</dbReference>
<dbReference type="PATRIC" id="fig|33935.3.peg.2425"/>
<gene>
    <name evidence="1" type="ORF">ADM90_18170</name>
</gene>
<name>A0A0N0UWI4_9BACI</name>
<protein>
    <submittedName>
        <fullName evidence="1">Uncharacterized protein</fullName>
    </submittedName>
</protein>
<reference evidence="1 2" key="1">
    <citation type="submission" date="2015-07" db="EMBL/GenBank/DDBJ databases">
        <title>Genome sequencing project for genomic taxonomy and phylogenomics of Bacillus-like bacteria.</title>
        <authorList>
            <person name="Liu B."/>
            <person name="Wang J."/>
            <person name="Zhu Y."/>
            <person name="Liu G."/>
            <person name="Chen Q."/>
            <person name="Chen Z."/>
            <person name="Che J."/>
            <person name="Ge C."/>
            <person name="Shi H."/>
            <person name="Pan Z."/>
            <person name="Liu X."/>
        </authorList>
    </citation>
    <scope>NUCLEOTIDE SEQUENCE [LARGE SCALE GENOMIC DNA]</scope>
    <source>
        <strain evidence="1 2">DSM 54</strain>
    </source>
</reference>
<organism evidence="1 2">
    <name type="scientific">Lysinibacillus macroides</name>
    <dbReference type="NCBI Taxonomy" id="33935"/>
    <lineage>
        <taxon>Bacteria</taxon>
        <taxon>Bacillati</taxon>
        <taxon>Bacillota</taxon>
        <taxon>Bacilli</taxon>
        <taxon>Bacillales</taxon>
        <taxon>Bacillaceae</taxon>
        <taxon>Lysinibacillus</taxon>
    </lineage>
</organism>
<dbReference type="RefSeq" id="WP_053996323.1">
    <property type="nucleotide sequence ID" value="NZ_CP065643.1"/>
</dbReference>